<feature type="domain" description="DUF8206" evidence="4">
    <location>
        <begin position="944"/>
        <end position="1028"/>
    </location>
</feature>
<accession>A0A430LQK0</accession>
<evidence type="ECO:0000313" key="5">
    <source>
        <dbReference type="EMBL" id="RTE78016.1"/>
    </source>
</evidence>
<proteinExistence type="predicted"/>
<dbReference type="Gene3D" id="3.40.50.300">
    <property type="entry name" value="P-loop containing nucleotide triphosphate hydrolases"/>
    <property type="match status" value="1"/>
</dbReference>
<evidence type="ECO:0008006" key="7">
    <source>
        <dbReference type="Google" id="ProtNLM"/>
    </source>
</evidence>
<evidence type="ECO:0000259" key="3">
    <source>
        <dbReference type="Pfam" id="PF24676"/>
    </source>
</evidence>
<feature type="domain" description="DUF7656" evidence="3">
    <location>
        <begin position="403"/>
        <end position="507"/>
    </location>
</feature>
<dbReference type="InterPro" id="IPR056073">
    <property type="entry name" value="DUF7656"/>
</dbReference>
<dbReference type="EMBL" id="MIKF01000106">
    <property type="protein sequence ID" value="RTE78016.1"/>
    <property type="molecule type" value="Genomic_DNA"/>
</dbReference>
<sequence>MAEHSECRPALGLPVKLGALYDACSEKVLSQSILKTATIPPDLIVEQDLPRVTYRHSTTDCLEERFENLEISAEIAIGILCGMISPRGSGEYLSQRKSSDRLQQASAVCTLRTKHEKLHVGEELKPYLNMDAFESSEATHVVCQIEWGAQVVVTAKAEARDGSNSSNLQASLAAGDPGAPAGSGCGTIAGQLVRSIGQLHVSGKGGSQSHLKSLSTSFEFEVHTDGVGNESIPPDFEGVSEFVRTIPSHVRSVNNGKGVPVAIHLLPLSELARSFKFDLVHTRIVQRLDETAIGRAIERLVELETVVRDLSNYLSLLERHAFCIPYSQIQRVRPKKKRAAKKENLFKVELKDAIVGIRDGSMAIEVLEELLEEIGTEDDIQELEGYRALMNEYLEKIAFASTVTAKGAKYFKYSGNKLNEAILENDTEDLYILYFGEALRQHPTWSRNHQVLLNLLDDPPCASRVFVVDLDIDGPKPKSSEPSPKAPYIEHRRGGHVIISDVAKDQQELEQRNIVRCDDAHFVERLTAHPPPGRRILRIPCPGQHCLARTKTTWICRNCRDLVAYGYTDEYLYCSCSRYLASRMVFKCRLPEHGTKFVKYEDQAHLRGMLQTPDSDEEYNILLLGKSGIGKSMFINSFALYNQFGTLDEAMNDPKPPRHPIPFSFAWQDQDKEDHHLAYGDESDKERFSTEGQSATRRTMVYNFLIKDKNFRIIDTPGILDTGGLDQDLQNLDDVFRTLKSFNKLSAVVFLLHPSEPRLDDSFKFCMTELFTHLHRDVAQNIIFGFTNASLTNFTLGATSAPLDQILRELETGISRLPSNQFFFDAGGFMFLSHYRETGETWPDKWKYDDMWKKSVKQADDLLFAVMRLPPHDLQKTLRLNQARVFLDGMAKPLTYFLGVMEKSKADMDRAKRELADLDVQGQNLREELAKVKITITVAVRYNLPRKRTVCSHPACATPARDADGKMCIKYKRICHDGCDIEVPDEIAGHVSLATCWPFRRWIFWSGYDCDHDGCGHSWKDHMRISYELRDEEREIYDPETTREIQSNAEAKQRIQIQSDIFTAKRAAIEQEQDQIYQTRAQIGLYLSMNSMGGACRDGSIGHYNYRITLARRQGREDIAAELEEQRREYEARLQALKEAVKDGTTQCPSEEAVEAAIEALNEMPIFGKYLRECIPRDHIDFDGERHVHVLTPKTRSRKFFDTVTFNYFSNNSGARQNSS</sequence>
<dbReference type="InterPro" id="IPR058519">
    <property type="entry name" value="DUF8206"/>
</dbReference>
<dbReference type="PANTHER" id="PTHR32046:SF11">
    <property type="entry name" value="IMMUNE-ASSOCIATED NUCLEOTIDE-BINDING PROTEIN 10-LIKE"/>
    <property type="match status" value="1"/>
</dbReference>
<evidence type="ECO:0000259" key="4">
    <source>
        <dbReference type="Pfam" id="PF26633"/>
    </source>
</evidence>
<organism evidence="5 6">
    <name type="scientific">Fusarium euwallaceae</name>
    <dbReference type="NCBI Taxonomy" id="1147111"/>
    <lineage>
        <taxon>Eukaryota</taxon>
        <taxon>Fungi</taxon>
        <taxon>Dikarya</taxon>
        <taxon>Ascomycota</taxon>
        <taxon>Pezizomycotina</taxon>
        <taxon>Sordariomycetes</taxon>
        <taxon>Hypocreomycetidae</taxon>
        <taxon>Hypocreales</taxon>
        <taxon>Nectriaceae</taxon>
        <taxon>Fusarium</taxon>
        <taxon>Fusarium solani species complex</taxon>
    </lineage>
</organism>
<dbReference type="Pfam" id="PF24674">
    <property type="entry name" value="MACPF_SNTX"/>
    <property type="match status" value="1"/>
</dbReference>
<feature type="domain" description="SNTX MACPF/CDC-like" evidence="2">
    <location>
        <begin position="7"/>
        <end position="278"/>
    </location>
</feature>
<gene>
    <name evidence="5" type="ORF">BHE90_007488</name>
</gene>
<dbReference type="InterPro" id="IPR056072">
    <property type="entry name" value="SNTX_MACPF/CDC-like_dom"/>
</dbReference>
<reference evidence="5 6" key="1">
    <citation type="submission" date="2017-06" db="EMBL/GenBank/DDBJ databases">
        <title>Comparative genomic analysis of Ambrosia Fusariam Clade fungi.</title>
        <authorList>
            <person name="Stajich J.E."/>
            <person name="Carrillo J."/>
            <person name="Kijimoto T."/>
            <person name="Eskalen A."/>
            <person name="O'Donnell K."/>
            <person name="Kasson M."/>
        </authorList>
    </citation>
    <scope>NUCLEOTIDE SEQUENCE [LARGE SCALE GENOMIC DNA]</scope>
    <source>
        <strain evidence="5 6">UCR1854</strain>
    </source>
</reference>
<evidence type="ECO:0000256" key="1">
    <source>
        <dbReference type="SAM" id="Coils"/>
    </source>
</evidence>
<evidence type="ECO:0000313" key="6">
    <source>
        <dbReference type="Proteomes" id="UP000287124"/>
    </source>
</evidence>
<dbReference type="PANTHER" id="PTHR32046">
    <property type="entry name" value="G DOMAIN-CONTAINING PROTEIN"/>
    <property type="match status" value="1"/>
</dbReference>
<name>A0A430LQK0_9HYPO</name>
<dbReference type="Proteomes" id="UP000287124">
    <property type="component" value="Unassembled WGS sequence"/>
</dbReference>
<dbReference type="SUPFAM" id="SSF52540">
    <property type="entry name" value="P-loop containing nucleoside triphosphate hydrolases"/>
    <property type="match status" value="1"/>
</dbReference>
<keyword evidence="1" id="KW-0175">Coiled coil</keyword>
<feature type="coiled-coil region" evidence="1">
    <location>
        <begin position="901"/>
        <end position="928"/>
    </location>
</feature>
<feature type="coiled-coil region" evidence="1">
    <location>
        <begin position="1113"/>
        <end position="1147"/>
    </location>
</feature>
<dbReference type="AlphaFoldDB" id="A0A430LQK0"/>
<evidence type="ECO:0000259" key="2">
    <source>
        <dbReference type="Pfam" id="PF24674"/>
    </source>
</evidence>
<dbReference type="InterPro" id="IPR027417">
    <property type="entry name" value="P-loop_NTPase"/>
</dbReference>
<keyword evidence="6" id="KW-1185">Reference proteome</keyword>
<dbReference type="Pfam" id="PF26633">
    <property type="entry name" value="DUF8206"/>
    <property type="match status" value="1"/>
</dbReference>
<dbReference type="Pfam" id="PF24676">
    <property type="entry name" value="DUF7656"/>
    <property type="match status" value="1"/>
</dbReference>
<protein>
    <recommendedName>
        <fullName evidence="7">G domain-containing protein</fullName>
    </recommendedName>
</protein>
<comment type="caution">
    <text evidence="5">The sequence shown here is derived from an EMBL/GenBank/DDBJ whole genome shotgun (WGS) entry which is preliminary data.</text>
</comment>